<dbReference type="Pfam" id="PF00027">
    <property type="entry name" value="cNMP_binding"/>
    <property type="match status" value="1"/>
</dbReference>
<evidence type="ECO:0000313" key="6">
    <source>
        <dbReference type="EMBL" id="RAH98332.1"/>
    </source>
</evidence>
<dbReference type="Pfam" id="PF13545">
    <property type="entry name" value="HTH_Crp_2"/>
    <property type="match status" value="1"/>
</dbReference>
<organism evidence="6 7">
    <name type="scientific">Acuticoccus sediminis</name>
    <dbReference type="NCBI Taxonomy" id="2184697"/>
    <lineage>
        <taxon>Bacteria</taxon>
        <taxon>Pseudomonadati</taxon>
        <taxon>Pseudomonadota</taxon>
        <taxon>Alphaproteobacteria</taxon>
        <taxon>Hyphomicrobiales</taxon>
        <taxon>Amorphaceae</taxon>
        <taxon>Acuticoccus</taxon>
    </lineage>
</organism>
<feature type="domain" description="Cyclic nucleotide-binding" evidence="4">
    <location>
        <begin position="41"/>
        <end position="125"/>
    </location>
</feature>
<keyword evidence="1" id="KW-0805">Transcription regulation</keyword>
<comment type="caution">
    <text evidence="6">The sequence shown here is derived from an EMBL/GenBank/DDBJ whole genome shotgun (WGS) entry which is preliminary data.</text>
</comment>
<accession>A0A8B2NSH3</accession>
<keyword evidence="3" id="KW-0804">Transcription</keyword>
<dbReference type="Gene3D" id="2.60.120.10">
    <property type="entry name" value="Jelly Rolls"/>
    <property type="match status" value="1"/>
</dbReference>
<keyword evidence="2" id="KW-0238">DNA-binding</keyword>
<proteinExistence type="predicted"/>
<evidence type="ECO:0000256" key="1">
    <source>
        <dbReference type="ARBA" id="ARBA00023015"/>
    </source>
</evidence>
<evidence type="ECO:0000256" key="3">
    <source>
        <dbReference type="ARBA" id="ARBA00023163"/>
    </source>
</evidence>
<gene>
    <name evidence="6" type="ORF">DLJ53_26875</name>
</gene>
<evidence type="ECO:0000259" key="4">
    <source>
        <dbReference type="Pfam" id="PF00027"/>
    </source>
</evidence>
<keyword evidence="7" id="KW-1185">Reference proteome</keyword>
<dbReference type="EMBL" id="QHHQ01000007">
    <property type="protein sequence ID" value="RAH98332.1"/>
    <property type="molecule type" value="Genomic_DNA"/>
</dbReference>
<dbReference type="InterPro" id="IPR036388">
    <property type="entry name" value="WH-like_DNA-bd_sf"/>
</dbReference>
<reference evidence="6 7" key="1">
    <citation type="submission" date="2018-05" db="EMBL/GenBank/DDBJ databases">
        <title>Acuticoccus sediminis sp. nov., isolated from deep-sea sediment of Indian Ocean.</title>
        <authorList>
            <person name="Liu X."/>
            <person name="Lai Q."/>
            <person name="Du Y."/>
            <person name="Sun F."/>
            <person name="Zhang X."/>
            <person name="Wang S."/>
            <person name="Shao Z."/>
        </authorList>
    </citation>
    <scope>NUCLEOTIDE SEQUENCE [LARGE SCALE GENOMIC DNA]</scope>
    <source>
        <strain evidence="6 7">PTG4-2</strain>
    </source>
</reference>
<dbReference type="Proteomes" id="UP000249590">
    <property type="component" value="Unassembled WGS sequence"/>
</dbReference>
<dbReference type="InterPro" id="IPR000595">
    <property type="entry name" value="cNMP-bd_dom"/>
</dbReference>
<dbReference type="CDD" id="cd00038">
    <property type="entry name" value="CAP_ED"/>
    <property type="match status" value="1"/>
</dbReference>
<dbReference type="InterPro" id="IPR036390">
    <property type="entry name" value="WH_DNA-bd_sf"/>
</dbReference>
<dbReference type="AlphaFoldDB" id="A0A8B2NSH3"/>
<protein>
    <submittedName>
        <fullName evidence="6">Crp/Fnr family transcriptional regulator</fullName>
    </submittedName>
</protein>
<evidence type="ECO:0000259" key="5">
    <source>
        <dbReference type="Pfam" id="PF13545"/>
    </source>
</evidence>
<dbReference type="OrthoDB" id="7584044at2"/>
<dbReference type="InterPro" id="IPR014710">
    <property type="entry name" value="RmlC-like_jellyroll"/>
</dbReference>
<sequence>MNAKAIAVDTLETPLQRNLSKLVALSEQDAQFLNDLYSRRKTYPKRYELVLEGDTEQRGFVLWNGWACTYKMLLDGARQIVDVRIPGDFIGLRGLLLQASDHSCIAETPVEISEFSWDELLATFRRAPRFATSVLWVAARDEAILVEHLVDIGRRDTLSRTAHFMLELGERLQSVRLGSHVGFECPLPQSLFADALGMSAIHMNRCLRILRERGLMTFQNNQVTFDDRPGLAELAGFDASYMNRRPPTSRSAIAREV</sequence>
<dbReference type="GO" id="GO:0003677">
    <property type="term" value="F:DNA binding"/>
    <property type="evidence" value="ECO:0007669"/>
    <property type="project" value="UniProtKB-KW"/>
</dbReference>
<feature type="domain" description="HTH crp-type" evidence="5">
    <location>
        <begin position="160"/>
        <end position="234"/>
    </location>
</feature>
<dbReference type="InterPro" id="IPR012318">
    <property type="entry name" value="HTH_CRP"/>
</dbReference>
<dbReference type="SUPFAM" id="SSF46785">
    <property type="entry name" value="Winged helix' DNA-binding domain"/>
    <property type="match status" value="1"/>
</dbReference>
<dbReference type="Gene3D" id="1.10.10.10">
    <property type="entry name" value="Winged helix-like DNA-binding domain superfamily/Winged helix DNA-binding domain"/>
    <property type="match status" value="1"/>
</dbReference>
<evidence type="ECO:0000313" key="7">
    <source>
        <dbReference type="Proteomes" id="UP000249590"/>
    </source>
</evidence>
<dbReference type="RefSeq" id="WP_111351168.1">
    <property type="nucleotide sequence ID" value="NZ_JAIWKD010000006.1"/>
</dbReference>
<dbReference type="InterPro" id="IPR018490">
    <property type="entry name" value="cNMP-bd_dom_sf"/>
</dbReference>
<dbReference type="GO" id="GO:0006355">
    <property type="term" value="P:regulation of DNA-templated transcription"/>
    <property type="evidence" value="ECO:0007669"/>
    <property type="project" value="InterPro"/>
</dbReference>
<dbReference type="SUPFAM" id="SSF51206">
    <property type="entry name" value="cAMP-binding domain-like"/>
    <property type="match status" value="1"/>
</dbReference>
<evidence type="ECO:0000256" key="2">
    <source>
        <dbReference type="ARBA" id="ARBA00023125"/>
    </source>
</evidence>
<name>A0A8B2NSH3_9HYPH</name>